<name>A0A1I7WCC4_HETBA</name>
<keyword evidence="1" id="KW-1185">Reference proteome</keyword>
<dbReference type="WBParaSite" id="Hba_02361">
    <property type="protein sequence ID" value="Hba_02361"/>
    <property type="gene ID" value="Hba_02361"/>
</dbReference>
<dbReference type="AlphaFoldDB" id="A0A1I7WCC4"/>
<evidence type="ECO:0000313" key="2">
    <source>
        <dbReference type="WBParaSite" id="Hba_02361"/>
    </source>
</evidence>
<proteinExistence type="predicted"/>
<evidence type="ECO:0000313" key="1">
    <source>
        <dbReference type="Proteomes" id="UP000095283"/>
    </source>
</evidence>
<dbReference type="Proteomes" id="UP000095283">
    <property type="component" value="Unplaced"/>
</dbReference>
<accession>A0A1I7WCC4</accession>
<sequence>MLERCEPIERVEVSSQQLSVFYDTHELIVRMSTVGSMPITAIQMEQFTITMRVSDPNMIVRAVRVELPAERGRGPSEVCTLLLLFPIY</sequence>
<organism evidence="1 2">
    <name type="scientific">Heterorhabditis bacteriophora</name>
    <name type="common">Entomopathogenic nematode worm</name>
    <dbReference type="NCBI Taxonomy" id="37862"/>
    <lineage>
        <taxon>Eukaryota</taxon>
        <taxon>Metazoa</taxon>
        <taxon>Ecdysozoa</taxon>
        <taxon>Nematoda</taxon>
        <taxon>Chromadorea</taxon>
        <taxon>Rhabditida</taxon>
        <taxon>Rhabditina</taxon>
        <taxon>Rhabditomorpha</taxon>
        <taxon>Strongyloidea</taxon>
        <taxon>Heterorhabditidae</taxon>
        <taxon>Heterorhabditis</taxon>
    </lineage>
</organism>
<protein>
    <submittedName>
        <fullName evidence="2">DUF2283 domain-containing protein</fullName>
    </submittedName>
</protein>
<reference evidence="2" key="1">
    <citation type="submission" date="2016-11" db="UniProtKB">
        <authorList>
            <consortium name="WormBaseParasite"/>
        </authorList>
    </citation>
    <scope>IDENTIFICATION</scope>
</reference>